<dbReference type="AlphaFoldDB" id="A0A0E9LR04"/>
<dbReference type="InterPro" id="IPR045509">
    <property type="entry name" value="HD_assoc_2"/>
</dbReference>
<dbReference type="EMBL" id="BAZW01000001">
    <property type="protein sequence ID" value="GAO28002.1"/>
    <property type="molecule type" value="Genomic_DNA"/>
</dbReference>
<accession>A0A0E9LR04</accession>
<protein>
    <submittedName>
        <fullName evidence="2">Deoxyguanosinetriphosphate triphosphohydrolase</fullName>
    </submittedName>
</protein>
<keyword evidence="3" id="KW-1185">Reference proteome</keyword>
<gene>
    <name evidence="2" type="ORF">JCM15548_55</name>
</gene>
<dbReference type="InterPro" id="IPR003607">
    <property type="entry name" value="HD/PDEase_dom"/>
</dbReference>
<dbReference type="Pfam" id="PF01966">
    <property type="entry name" value="HD"/>
    <property type="match status" value="1"/>
</dbReference>
<dbReference type="Proteomes" id="UP000032900">
    <property type="component" value="Unassembled WGS sequence"/>
</dbReference>
<dbReference type="STRING" id="1236989.JCM15548_55"/>
<sequence>MKTTNKKKIINDPVHGFISIPGELLFDLIEHPYLQRLRWIKQLGMTALVYPGATHTRFQHTLGCMHLMSEAVETLRQKGHDITPEESEAVHAAILMHDLGHGPFSHVLESTLVQGIDHEEISLLFMERLNEQMKGRLTMAIKIFTNRYPKKFLHQLVSSQLDMDRLDYLRRDSFYTGVSEGVVSSDRIIKMLSVANDQLVVEAKGIYSIEKFLIARRLMYWQVYLHKTALVAEKMLINILRRARQLAGDSQTMQIPGHLAYFLNHQPSLAQFRNDPKVLDHFALLDDSDIMTALKSWAAHPDKVLSVLAGGLLNRNLLAIEIQDQPFEKERIISLQNQLQNTLDLNDTEEAAFFVFTAAISNNTYSIIDDKINILCRDNTVKDIANASDMLDLSVLGKTVIKQILCYPKVLRQAFGA</sequence>
<dbReference type="SUPFAM" id="SSF109604">
    <property type="entry name" value="HD-domain/PDEase-like"/>
    <property type="match status" value="1"/>
</dbReference>
<dbReference type="Gene3D" id="1.10.3210.10">
    <property type="entry name" value="Hypothetical protein af1432"/>
    <property type="match status" value="1"/>
</dbReference>
<evidence type="ECO:0000313" key="2">
    <source>
        <dbReference type="EMBL" id="GAO28002.1"/>
    </source>
</evidence>
<dbReference type="InterPro" id="IPR006674">
    <property type="entry name" value="HD_domain"/>
</dbReference>
<name>A0A0E9LR04_9BACT</name>
<dbReference type="Pfam" id="PF19276">
    <property type="entry name" value="HD_assoc_2"/>
    <property type="match status" value="1"/>
</dbReference>
<dbReference type="SMART" id="SM00471">
    <property type="entry name" value="HDc"/>
    <property type="match status" value="1"/>
</dbReference>
<dbReference type="PROSITE" id="PS51831">
    <property type="entry name" value="HD"/>
    <property type="match status" value="1"/>
</dbReference>
<comment type="caution">
    <text evidence="2">The sequence shown here is derived from an EMBL/GenBank/DDBJ whole genome shotgun (WGS) entry which is preliminary data.</text>
</comment>
<dbReference type="InterPro" id="IPR050135">
    <property type="entry name" value="dGTPase-like"/>
</dbReference>
<dbReference type="GO" id="GO:0008832">
    <property type="term" value="F:dGTPase activity"/>
    <property type="evidence" value="ECO:0007669"/>
    <property type="project" value="TreeGrafter"/>
</dbReference>
<keyword evidence="2" id="KW-0378">Hydrolase</keyword>
<reference evidence="2 3" key="1">
    <citation type="journal article" date="2015" name="Microbes Environ.">
        <title>Distribution and evolution of nitrogen fixation genes in the phylum bacteroidetes.</title>
        <authorList>
            <person name="Inoue J."/>
            <person name="Oshima K."/>
            <person name="Suda W."/>
            <person name="Sakamoto M."/>
            <person name="Iino T."/>
            <person name="Noda S."/>
            <person name="Hongoh Y."/>
            <person name="Hattori M."/>
            <person name="Ohkuma M."/>
        </authorList>
    </citation>
    <scope>NUCLEOTIDE SEQUENCE [LARGE SCALE GENOMIC DNA]</scope>
    <source>
        <strain evidence="2">JCM 15548</strain>
    </source>
</reference>
<dbReference type="GO" id="GO:0006203">
    <property type="term" value="P:dGTP catabolic process"/>
    <property type="evidence" value="ECO:0007669"/>
    <property type="project" value="TreeGrafter"/>
</dbReference>
<dbReference type="CDD" id="cd00077">
    <property type="entry name" value="HDc"/>
    <property type="match status" value="1"/>
</dbReference>
<evidence type="ECO:0000313" key="3">
    <source>
        <dbReference type="Proteomes" id="UP000032900"/>
    </source>
</evidence>
<dbReference type="RefSeq" id="WP_062121922.1">
    <property type="nucleotide sequence ID" value="NZ_BAZW01000001.1"/>
</dbReference>
<evidence type="ECO:0000259" key="1">
    <source>
        <dbReference type="PROSITE" id="PS51831"/>
    </source>
</evidence>
<organism evidence="2 3">
    <name type="scientific">Geofilum rubicundum JCM 15548</name>
    <dbReference type="NCBI Taxonomy" id="1236989"/>
    <lineage>
        <taxon>Bacteria</taxon>
        <taxon>Pseudomonadati</taxon>
        <taxon>Bacteroidota</taxon>
        <taxon>Bacteroidia</taxon>
        <taxon>Marinilabiliales</taxon>
        <taxon>Marinilabiliaceae</taxon>
        <taxon>Geofilum</taxon>
    </lineage>
</organism>
<dbReference type="PANTHER" id="PTHR11373">
    <property type="entry name" value="DEOXYNUCLEOSIDE TRIPHOSPHATE TRIPHOSPHOHYDROLASE"/>
    <property type="match status" value="1"/>
</dbReference>
<feature type="domain" description="HD" evidence="1">
    <location>
        <begin position="57"/>
        <end position="169"/>
    </location>
</feature>
<proteinExistence type="predicted"/>
<dbReference type="PANTHER" id="PTHR11373:SF4">
    <property type="entry name" value="DEOXYNUCLEOSIDE TRIPHOSPHATE TRIPHOSPHOHYDROLASE SAMHD1"/>
    <property type="match status" value="1"/>
</dbReference>